<evidence type="ECO:0000313" key="2">
    <source>
        <dbReference type="Proteomes" id="UP000094578"/>
    </source>
</evidence>
<dbReference type="RefSeq" id="WP_069329327.1">
    <property type="nucleotide sequence ID" value="NZ_MDER01000081.1"/>
</dbReference>
<dbReference type="Proteomes" id="UP000094578">
    <property type="component" value="Unassembled WGS sequence"/>
</dbReference>
<name>A0A1E3L133_9BACL</name>
<accession>A0A1E3L133</accession>
<reference evidence="1 2" key="1">
    <citation type="submission" date="2016-08" db="EMBL/GenBank/DDBJ databases">
        <title>Genome sequencing of Paenibacillus sp. TI45-13ar, isolated from Korean traditional nuruk.</title>
        <authorList>
            <person name="Kim S.-J."/>
        </authorList>
    </citation>
    <scope>NUCLEOTIDE SEQUENCE [LARGE SCALE GENOMIC DNA]</scope>
    <source>
        <strain evidence="1 2">TI45-13ar</strain>
    </source>
</reference>
<gene>
    <name evidence="1" type="ORF">PTI45_03988</name>
</gene>
<comment type="caution">
    <text evidence="1">The sequence shown here is derived from an EMBL/GenBank/DDBJ whole genome shotgun (WGS) entry which is preliminary data.</text>
</comment>
<keyword evidence="2" id="KW-1185">Reference proteome</keyword>
<dbReference type="AlphaFoldDB" id="A0A1E3L133"/>
<sequence length="152" mass="17006">MSTLDVTNTPNRSDAQMITPALNAGSNNTKLFQQIKAELLAFESTKMMATLAKHERKFFVRNNQLHISYNQISIPLGITTSVAVEKENPDSNTELVGLDRKKLKTYLILIENTLTNIDPIDYGEITLGYEIQEDGSVNGNILIQTQVNHSRL</sequence>
<proteinExistence type="predicted"/>
<protein>
    <submittedName>
        <fullName evidence="1">Uncharacterized protein</fullName>
    </submittedName>
</protein>
<evidence type="ECO:0000313" key="1">
    <source>
        <dbReference type="EMBL" id="ODP26670.1"/>
    </source>
</evidence>
<organism evidence="1 2">
    <name type="scientific">Paenibacillus nuruki</name>
    <dbReference type="NCBI Taxonomy" id="1886670"/>
    <lineage>
        <taxon>Bacteria</taxon>
        <taxon>Bacillati</taxon>
        <taxon>Bacillota</taxon>
        <taxon>Bacilli</taxon>
        <taxon>Bacillales</taxon>
        <taxon>Paenibacillaceae</taxon>
        <taxon>Paenibacillus</taxon>
    </lineage>
</organism>
<dbReference type="EMBL" id="MDER01000081">
    <property type="protein sequence ID" value="ODP26670.1"/>
    <property type="molecule type" value="Genomic_DNA"/>
</dbReference>